<dbReference type="Proteomes" id="UP000663864">
    <property type="component" value="Unassembled WGS sequence"/>
</dbReference>
<evidence type="ECO:0000313" key="2">
    <source>
        <dbReference type="Proteomes" id="UP000663864"/>
    </source>
</evidence>
<proteinExistence type="predicted"/>
<name>A0A815AAF9_9BILA</name>
<dbReference type="SUPFAM" id="SSF57184">
    <property type="entry name" value="Growth factor receptor domain"/>
    <property type="match status" value="1"/>
</dbReference>
<gene>
    <name evidence="1" type="ORF">ZHD862_LOCUS25578</name>
</gene>
<reference evidence="1" key="1">
    <citation type="submission" date="2021-02" db="EMBL/GenBank/DDBJ databases">
        <authorList>
            <person name="Nowell W R."/>
        </authorList>
    </citation>
    <scope>NUCLEOTIDE SEQUENCE</scope>
</reference>
<protein>
    <submittedName>
        <fullName evidence="1">Uncharacterized protein</fullName>
    </submittedName>
</protein>
<accession>A0A815AAF9</accession>
<evidence type="ECO:0000313" key="1">
    <source>
        <dbReference type="EMBL" id="CAF1254709.1"/>
    </source>
</evidence>
<comment type="caution">
    <text evidence="1">The sequence shown here is derived from an EMBL/GenBank/DDBJ whole genome shotgun (WGS) entry which is preliminary data.</text>
</comment>
<dbReference type="EMBL" id="CAJNOT010001836">
    <property type="protein sequence ID" value="CAF1254709.1"/>
    <property type="molecule type" value="Genomic_DNA"/>
</dbReference>
<dbReference type="InterPro" id="IPR009030">
    <property type="entry name" value="Growth_fac_rcpt_cys_sf"/>
</dbReference>
<dbReference type="Gene3D" id="2.10.220.10">
    <property type="entry name" value="Hormone Receptor, Insulin-like Growth Factor Receptor 1, Chain A, domain 2"/>
    <property type="match status" value="1"/>
</dbReference>
<organism evidence="1 2">
    <name type="scientific">Rotaria sordida</name>
    <dbReference type="NCBI Taxonomy" id="392033"/>
    <lineage>
        <taxon>Eukaryota</taxon>
        <taxon>Metazoa</taxon>
        <taxon>Spiralia</taxon>
        <taxon>Gnathifera</taxon>
        <taxon>Rotifera</taxon>
        <taxon>Eurotatoria</taxon>
        <taxon>Bdelloidea</taxon>
        <taxon>Philodinida</taxon>
        <taxon>Philodinidae</taxon>
        <taxon>Rotaria</taxon>
    </lineage>
</organism>
<sequence length="177" mass="19973">MLKTCNGAKVIVLDKFPSDPEQENRVLLKPLNKRLVRRQIICPKPYHVWISANQCVWSCGEGTQPDTTTNECVCENGYYEIGTDEFGRRICAICPKPYHVWISTNQCVWSCGEGTQPDTTTNECVCENGYYEIGTDEFGRRICASTEPDNTTNECVCQKGYYETGTDGFGRRICSPL</sequence>
<dbReference type="AlphaFoldDB" id="A0A815AAF9"/>